<dbReference type="Pfam" id="PF03564">
    <property type="entry name" value="DUF1759"/>
    <property type="match status" value="1"/>
</dbReference>
<dbReference type="AlphaFoldDB" id="A0A6P7FW49"/>
<dbReference type="InterPro" id="IPR005312">
    <property type="entry name" value="DUF1759"/>
</dbReference>
<dbReference type="PANTHER" id="PTHR47331">
    <property type="entry name" value="PHD-TYPE DOMAIN-CONTAINING PROTEIN"/>
    <property type="match status" value="1"/>
</dbReference>
<proteinExistence type="predicted"/>
<name>A0A6P7FW49_DIAVI</name>
<protein>
    <submittedName>
        <fullName evidence="1">Uncharacterized protein LOC114334750</fullName>
    </submittedName>
</protein>
<reference evidence="1" key="1">
    <citation type="submission" date="2025-08" db="UniProtKB">
        <authorList>
            <consortium name="RefSeq"/>
        </authorList>
    </citation>
    <scope>IDENTIFICATION</scope>
    <source>
        <tissue evidence="1">Whole insect</tissue>
    </source>
</reference>
<sequence length="501" mass="57893">MATSNEVVVVDDLKDLVRLRGTNKQKLTLLEKFITKTKDKGDFDIQDVQFRYDNHINLLNDFDIVQTEIEKKCSEGQLPEHYSEREEFENRFYAAQAYLKTILRPVAVNSNNVQYGQLGQSSEFKAVSDPLQNVLLPRIKLQTFSGEFQFWVSFKNSFNATIANNASLSDGQKFHFLKASLQGYAASCIEGLESVDQPFQKAWDLLCDRFDKKQFLIDSHFKSLLNLTMMQKDNYNYASFRNMLDEISKHLTSLEGIDVPKEKLYDSFMIHILINKFQKNTIREWKETKVANDLPTLEHFINFLKNKTDILQSLDESQTAKSQSSSSNKYHNRSNNLVHFAVKNRCNFCRKEHSIYKCPTFKALSVEERFREVRKLKLCENCLLSGHDKRNCKFGPCPVCKTHKHNTLLHKDYAEVSIRDTNHQVSSPSTFDHRNDGVEQQISINFAKKESQVLLATVMCNIKDQDVEESSLSVVASSPRKRSSRVFSLVKRYFVALSGIY</sequence>
<organism evidence="1">
    <name type="scientific">Diabrotica virgifera virgifera</name>
    <name type="common">western corn rootworm</name>
    <dbReference type="NCBI Taxonomy" id="50390"/>
    <lineage>
        <taxon>Eukaryota</taxon>
        <taxon>Metazoa</taxon>
        <taxon>Ecdysozoa</taxon>
        <taxon>Arthropoda</taxon>
        <taxon>Hexapoda</taxon>
        <taxon>Insecta</taxon>
        <taxon>Pterygota</taxon>
        <taxon>Neoptera</taxon>
        <taxon>Endopterygota</taxon>
        <taxon>Coleoptera</taxon>
        <taxon>Polyphaga</taxon>
        <taxon>Cucujiformia</taxon>
        <taxon>Chrysomeloidea</taxon>
        <taxon>Chrysomelidae</taxon>
        <taxon>Galerucinae</taxon>
        <taxon>Diabroticina</taxon>
        <taxon>Diabroticites</taxon>
        <taxon>Diabrotica</taxon>
    </lineage>
</organism>
<dbReference type="PANTHER" id="PTHR47331:SF5">
    <property type="entry name" value="RIBONUCLEASE H"/>
    <property type="match status" value="1"/>
</dbReference>
<dbReference type="InParanoid" id="A0A6P7FW49"/>
<accession>A0A6P7FW49</accession>
<evidence type="ECO:0000313" key="1">
    <source>
        <dbReference type="RefSeq" id="XP_028140641.1"/>
    </source>
</evidence>
<gene>
    <name evidence="1" type="primary">LOC114334750</name>
</gene>
<dbReference type="RefSeq" id="XP_028140641.1">
    <property type="nucleotide sequence ID" value="XM_028284840.1"/>
</dbReference>